<name>A0ABQ3DDC1_9ACTN</name>
<dbReference type="Proteomes" id="UP000653644">
    <property type="component" value="Unassembled WGS sequence"/>
</dbReference>
<evidence type="ECO:0000256" key="1">
    <source>
        <dbReference type="SAM" id="MobiDB-lite"/>
    </source>
</evidence>
<accession>A0ABQ3DDC1</accession>
<dbReference type="PROSITE" id="PS51257">
    <property type="entry name" value="PROKAR_LIPOPROTEIN"/>
    <property type="match status" value="1"/>
</dbReference>
<feature type="compositionally biased region" description="Low complexity" evidence="1">
    <location>
        <begin position="148"/>
        <end position="172"/>
    </location>
</feature>
<gene>
    <name evidence="3" type="ORF">GCM10010345_94360</name>
</gene>
<comment type="caution">
    <text evidence="3">The sequence shown here is derived from an EMBL/GenBank/DDBJ whole genome shotgun (WGS) entry which is preliminary data.</text>
</comment>
<evidence type="ECO:0000313" key="4">
    <source>
        <dbReference type="Proteomes" id="UP000653644"/>
    </source>
</evidence>
<sequence length="195" mass="19486">MRGSRAGALLAGLSAALTLAACGVPPSDVIQAGEPASGMSSPSTAPRASAAITLFFLRDGDLAPYGRKVDDPGDLGAVVRLLFGGPTASEAATATTKLPRLKEAPEVSIDDDGALSVLVPRNVPPLSHLAMLQLACTVAARLPDGSQPADAAGDGTTGGAPTSARPAATRPSVRVRGNGWAMTQPDGSCPDPLEP</sequence>
<organism evidence="3 4">
    <name type="scientific">Streptomyces canarius</name>
    <dbReference type="NCBI Taxonomy" id="285453"/>
    <lineage>
        <taxon>Bacteria</taxon>
        <taxon>Bacillati</taxon>
        <taxon>Actinomycetota</taxon>
        <taxon>Actinomycetes</taxon>
        <taxon>Kitasatosporales</taxon>
        <taxon>Streptomycetaceae</taxon>
        <taxon>Streptomyces</taxon>
    </lineage>
</organism>
<keyword evidence="4" id="KW-1185">Reference proteome</keyword>
<dbReference type="EMBL" id="BMVN01000132">
    <property type="protein sequence ID" value="GHA78040.1"/>
    <property type="molecule type" value="Genomic_DNA"/>
</dbReference>
<protein>
    <recommendedName>
        <fullName evidence="5">GerMN domain-containing protein</fullName>
    </recommendedName>
</protein>
<feature type="signal peptide" evidence="2">
    <location>
        <begin position="1"/>
        <end position="20"/>
    </location>
</feature>
<evidence type="ECO:0000313" key="3">
    <source>
        <dbReference type="EMBL" id="GHA78040.1"/>
    </source>
</evidence>
<proteinExistence type="predicted"/>
<reference evidence="4" key="1">
    <citation type="journal article" date="2019" name="Int. J. Syst. Evol. Microbiol.">
        <title>The Global Catalogue of Microorganisms (GCM) 10K type strain sequencing project: providing services to taxonomists for standard genome sequencing and annotation.</title>
        <authorList>
            <consortium name="The Broad Institute Genomics Platform"/>
            <consortium name="The Broad Institute Genome Sequencing Center for Infectious Disease"/>
            <person name="Wu L."/>
            <person name="Ma J."/>
        </authorList>
    </citation>
    <scope>NUCLEOTIDE SEQUENCE [LARGE SCALE GENOMIC DNA]</scope>
    <source>
        <strain evidence="4">JCM 4733</strain>
    </source>
</reference>
<keyword evidence="2" id="KW-0732">Signal</keyword>
<evidence type="ECO:0008006" key="5">
    <source>
        <dbReference type="Google" id="ProtNLM"/>
    </source>
</evidence>
<evidence type="ECO:0000256" key="2">
    <source>
        <dbReference type="SAM" id="SignalP"/>
    </source>
</evidence>
<feature type="chain" id="PRO_5046932269" description="GerMN domain-containing protein" evidence="2">
    <location>
        <begin position="21"/>
        <end position="195"/>
    </location>
</feature>
<feature type="region of interest" description="Disordered" evidence="1">
    <location>
        <begin position="147"/>
        <end position="195"/>
    </location>
</feature>
<dbReference type="RefSeq" id="WP_189895300.1">
    <property type="nucleotide sequence ID" value="NZ_BMVN01000132.1"/>
</dbReference>